<dbReference type="PROSITE" id="PS51891">
    <property type="entry name" value="CENP_V_GFA"/>
    <property type="match status" value="1"/>
</dbReference>
<name>A0A319CR34_9EURO</name>
<dbReference type="OrthoDB" id="406544at2759"/>
<reference evidence="7 8" key="1">
    <citation type="submission" date="2018-02" db="EMBL/GenBank/DDBJ databases">
        <title>The genomes of Aspergillus section Nigri reveals drivers in fungal speciation.</title>
        <authorList>
            <consortium name="DOE Joint Genome Institute"/>
            <person name="Vesth T.C."/>
            <person name="Nybo J."/>
            <person name="Theobald S."/>
            <person name="Brandl J."/>
            <person name="Frisvad J.C."/>
            <person name="Nielsen K.F."/>
            <person name="Lyhne E.K."/>
            <person name="Kogle M.E."/>
            <person name="Kuo A."/>
            <person name="Riley R."/>
            <person name="Clum A."/>
            <person name="Nolan M."/>
            <person name="Lipzen A."/>
            <person name="Salamov A."/>
            <person name="Henrissat B."/>
            <person name="Wiebenga A."/>
            <person name="De vries R.P."/>
            <person name="Grigoriev I.V."/>
            <person name="Mortensen U.H."/>
            <person name="Andersen M.R."/>
            <person name="Baker S.E."/>
        </authorList>
    </citation>
    <scope>NUCLEOTIDE SEQUENCE [LARGE SCALE GENOMIC DNA]</scope>
    <source>
        <strain evidence="7 8">CBS 707.79</strain>
    </source>
</reference>
<feature type="region of interest" description="Disordered" evidence="5">
    <location>
        <begin position="1"/>
        <end position="34"/>
    </location>
</feature>
<proteinExistence type="inferred from homology"/>
<evidence type="ECO:0000256" key="4">
    <source>
        <dbReference type="ARBA" id="ARBA00023239"/>
    </source>
</evidence>
<keyword evidence="4" id="KW-0456">Lyase</keyword>
<dbReference type="Gene3D" id="3.90.1590.10">
    <property type="entry name" value="glutathione-dependent formaldehyde- activating enzyme (gfa)"/>
    <property type="match status" value="1"/>
</dbReference>
<dbReference type="InterPro" id="IPR011057">
    <property type="entry name" value="Mss4-like_sf"/>
</dbReference>
<evidence type="ECO:0000256" key="5">
    <source>
        <dbReference type="SAM" id="MobiDB-lite"/>
    </source>
</evidence>
<dbReference type="SUPFAM" id="SSF51316">
    <property type="entry name" value="Mss4-like"/>
    <property type="match status" value="1"/>
</dbReference>
<dbReference type="VEuPathDB" id="FungiDB:BO71DRAFT_404455"/>
<dbReference type="PANTHER" id="PTHR33337:SF39">
    <property type="entry name" value="DUF636 DOMAIN PROTEIN (AFU_ORTHOLOGUE AFUA_6G11530)"/>
    <property type="match status" value="1"/>
</dbReference>
<evidence type="ECO:0000256" key="1">
    <source>
        <dbReference type="ARBA" id="ARBA00005495"/>
    </source>
</evidence>
<organism evidence="7 8">
    <name type="scientific">Aspergillus ellipticus CBS 707.79</name>
    <dbReference type="NCBI Taxonomy" id="1448320"/>
    <lineage>
        <taxon>Eukaryota</taxon>
        <taxon>Fungi</taxon>
        <taxon>Dikarya</taxon>
        <taxon>Ascomycota</taxon>
        <taxon>Pezizomycotina</taxon>
        <taxon>Eurotiomycetes</taxon>
        <taxon>Eurotiomycetidae</taxon>
        <taxon>Eurotiales</taxon>
        <taxon>Aspergillaceae</taxon>
        <taxon>Aspergillus</taxon>
        <taxon>Aspergillus subgen. Circumdati</taxon>
    </lineage>
</organism>
<evidence type="ECO:0000313" key="7">
    <source>
        <dbReference type="EMBL" id="PYH87694.1"/>
    </source>
</evidence>
<accession>A0A319CR34</accession>
<dbReference type="InterPro" id="IPR006913">
    <property type="entry name" value="CENP-V/GFA"/>
</dbReference>
<keyword evidence="8" id="KW-1185">Reference proteome</keyword>
<gene>
    <name evidence="7" type="ORF">BO71DRAFT_404455</name>
</gene>
<dbReference type="EMBL" id="KZ826188">
    <property type="protein sequence ID" value="PYH87694.1"/>
    <property type="molecule type" value="Genomic_DNA"/>
</dbReference>
<evidence type="ECO:0000256" key="2">
    <source>
        <dbReference type="ARBA" id="ARBA00022723"/>
    </source>
</evidence>
<evidence type="ECO:0000256" key="3">
    <source>
        <dbReference type="ARBA" id="ARBA00022833"/>
    </source>
</evidence>
<dbReference type="AlphaFoldDB" id="A0A319CR34"/>
<feature type="domain" description="CENP-V/GFA" evidence="6">
    <location>
        <begin position="34"/>
        <end position="143"/>
    </location>
</feature>
<feature type="compositionally biased region" description="Low complexity" evidence="5">
    <location>
        <begin position="7"/>
        <end position="28"/>
    </location>
</feature>
<protein>
    <recommendedName>
        <fullName evidence="6">CENP-V/GFA domain-containing protein</fullName>
    </recommendedName>
</protein>
<evidence type="ECO:0000313" key="8">
    <source>
        <dbReference type="Proteomes" id="UP000247810"/>
    </source>
</evidence>
<sequence length="171" mass="18441">MTDPSSTTTTTTTPPTNTTTTTTTTTNPQTPPQTPGSCLCGGITYEITGDPVTRLLCHCDNCRKASGSSFMANSFLNASQFKILTGAALIQSYLDSGTDSGGTISRNFCRVCGSPLFATHVLHKEFLAVMSGTMDGARAEAWRPENELFCRRRRRFLAPVEGTRVFVEGIE</sequence>
<dbReference type="GO" id="GO:0016846">
    <property type="term" value="F:carbon-sulfur lyase activity"/>
    <property type="evidence" value="ECO:0007669"/>
    <property type="project" value="InterPro"/>
</dbReference>
<keyword evidence="2" id="KW-0479">Metal-binding</keyword>
<dbReference type="STRING" id="1448320.A0A319CR34"/>
<keyword evidence="3" id="KW-0862">Zinc</keyword>
<dbReference type="Pfam" id="PF04828">
    <property type="entry name" value="GFA"/>
    <property type="match status" value="1"/>
</dbReference>
<dbReference type="Proteomes" id="UP000247810">
    <property type="component" value="Unassembled WGS sequence"/>
</dbReference>
<dbReference type="PANTHER" id="PTHR33337">
    <property type="entry name" value="GFA DOMAIN-CONTAINING PROTEIN"/>
    <property type="match status" value="1"/>
</dbReference>
<evidence type="ECO:0000259" key="6">
    <source>
        <dbReference type="PROSITE" id="PS51891"/>
    </source>
</evidence>
<comment type="similarity">
    <text evidence="1">Belongs to the Gfa family.</text>
</comment>
<dbReference type="GO" id="GO:0046872">
    <property type="term" value="F:metal ion binding"/>
    <property type="evidence" value="ECO:0007669"/>
    <property type="project" value="UniProtKB-KW"/>
</dbReference>